<evidence type="ECO:0000256" key="2">
    <source>
        <dbReference type="ARBA" id="ARBA00004371"/>
    </source>
</evidence>
<evidence type="ECO:0000256" key="3">
    <source>
        <dbReference type="ARBA" id="ARBA00004555"/>
    </source>
</evidence>
<keyword evidence="12" id="KW-0256">Endoplasmic reticulum</keyword>
<evidence type="ECO:0000313" key="22">
    <source>
        <dbReference type="EMBL" id="QSQ28021.1"/>
    </source>
</evidence>
<keyword evidence="14" id="KW-0333">Golgi apparatus</keyword>
<name>A0ABX7PC23_9BACT</name>
<evidence type="ECO:0000256" key="15">
    <source>
        <dbReference type="ARBA" id="ARBA00023049"/>
    </source>
</evidence>
<evidence type="ECO:0000256" key="6">
    <source>
        <dbReference type="ARBA" id="ARBA00022525"/>
    </source>
</evidence>
<gene>
    <name evidence="22" type="ORF">JY651_07590</name>
</gene>
<dbReference type="Pfam" id="PF04389">
    <property type="entry name" value="Peptidase_M28"/>
    <property type="match status" value="1"/>
</dbReference>
<keyword evidence="10" id="KW-0732">Signal</keyword>
<evidence type="ECO:0000256" key="5">
    <source>
        <dbReference type="ARBA" id="ARBA00014116"/>
    </source>
</evidence>
<protein>
    <recommendedName>
        <fullName evidence="5">Carboxypeptidase Q</fullName>
    </recommendedName>
    <alternativeName>
        <fullName evidence="20">Plasma glutamate carboxypeptidase</fullName>
    </alternativeName>
</protein>
<keyword evidence="15" id="KW-0482">Metalloprotease</keyword>
<evidence type="ECO:0000256" key="7">
    <source>
        <dbReference type="ARBA" id="ARBA00022645"/>
    </source>
</evidence>
<dbReference type="SUPFAM" id="SSF53187">
    <property type="entry name" value="Zn-dependent exopeptidases"/>
    <property type="match status" value="1"/>
</dbReference>
<dbReference type="Gene3D" id="3.50.30.30">
    <property type="match status" value="1"/>
</dbReference>
<evidence type="ECO:0000256" key="13">
    <source>
        <dbReference type="ARBA" id="ARBA00022833"/>
    </source>
</evidence>
<dbReference type="EMBL" id="CP071090">
    <property type="protein sequence ID" value="QSQ28021.1"/>
    <property type="molecule type" value="Genomic_DNA"/>
</dbReference>
<keyword evidence="17" id="KW-0325">Glycoprotein</keyword>
<keyword evidence="7" id="KW-0121">Carboxypeptidase</keyword>
<proteinExistence type="predicted"/>
<evidence type="ECO:0000256" key="10">
    <source>
        <dbReference type="ARBA" id="ARBA00022729"/>
    </source>
</evidence>
<keyword evidence="11" id="KW-0378">Hydrolase</keyword>
<evidence type="ECO:0000256" key="14">
    <source>
        <dbReference type="ARBA" id="ARBA00023034"/>
    </source>
</evidence>
<dbReference type="Gene3D" id="3.40.630.10">
    <property type="entry name" value="Zn peptidases"/>
    <property type="match status" value="1"/>
</dbReference>
<dbReference type="InterPro" id="IPR039866">
    <property type="entry name" value="CPQ"/>
</dbReference>
<evidence type="ECO:0000259" key="21">
    <source>
        <dbReference type="Pfam" id="PF04389"/>
    </source>
</evidence>
<dbReference type="InterPro" id="IPR007484">
    <property type="entry name" value="Peptidase_M28"/>
</dbReference>
<sequence>MLAGADEAAPPAQHEREASLLVGAMLGGTPMLEDLRSLVDEVGGRATGSDANRRSVEWALERFKAAGVPARAEPFRMPGLWLERSASATVQGTGVRFSPRVAAMPFSAPTTKGGFKAPLVDLRRGTEADFKQVGAKARGAFLLVETEELRDVDGLFREYNEATDIESRAFAAGAAGVVYMGSRPGNQLYRHNVSVGLKNTRPMMVMERDGAKRALRLLRAGTPLTLTAMLDLQTGGPYESRNVIGEIRGTTRPDEVVIVGAHLDSWDLGGGALDNGANVAMLIDVARQMQKLGLKPARTIRFALWNGEEQGMQGSAGYVRTHSSELDAHAMALSVDIGCGRITGFFTNGRPPLVPLVDNALTPVAGLGPFTQVDAPVVGTDNFDFMLHGVANLIANQESATYGPNYHARSDEYEQCDARTLRGNAAVVGALTWSFANMEERLPRQSRAEVESLINTTDLGQQMKSFDVWDEWAAGTRGRAPEPKAAPATR</sequence>
<evidence type="ECO:0000313" key="23">
    <source>
        <dbReference type="Proteomes" id="UP000662747"/>
    </source>
</evidence>
<keyword evidence="18" id="KW-0458">Lysosome</keyword>
<evidence type="ECO:0000256" key="18">
    <source>
        <dbReference type="ARBA" id="ARBA00023228"/>
    </source>
</evidence>
<keyword evidence="16" id="KW-0865">Zymogen</keyword>
<evidence type="ECO:0000256" key="19">
    <source>
        <dbReference type="ARBA" id="ARBA00025833"/>
    </source>
</evidence>
<keyword evidence="13" id="KW-0862">Zinc</keyword>
<dbReference type="SUPFAM" id="SSF52025">
    <property type="entry name" value="PA domain"/>
    <property type="match status" value="1"/>
</dbReference>
<evidence type="ECO:0000256" key="4">
    <source>
        <dbReference type="ARBA" id="ARBA00004613"/>
    </source>
</evidence>
<reference evidence="22 23" key="1">
    <citation type="submission" date="2021-02" db="EMBL/GenBank/DDBJ databases">
        <title>De Novo genome assembly of isolated myxobacteria.</title>
        <authorList>
            <person name="Stevens D.C."/>
        </authorList>
    </citation>
    <scope>NUCLEOTIDE SEQUENCE [LARGE SCALE GENOMIC DNA]</scope>
    <source>
        <strain evidence="23">SCPEA02</strain>
    </source>
</reference>
<organism evidence="22 23">
    <name type="scientific">Pyxidicoccus parkwayensis</name>
    <dbReference type="NCBI Taxonomy" id="2813578"/>
    <lineage>
        <taxon>Bacteria</taxon>
        <taxon>Pseudomonadati</taxon>
        <taxon>Myxococcota</taxon>
        <taxon>Myxococcia</taxon>
        <taxon>Myxococcales</taxon>
        <taxon>Cystobacterineae</taxon>
        <taxon>Myxococcaceae</taxon>
        <taxon>Pyxidicoccus</taxon>
    </lineage>
</organism>
<evidence type="ECO:0000256" key="16">
    <source>
        <dbReference type="ARBA" id="ARBA00023145"/>
    </source>
</evidence>
<evidence type="ECO:0000256" key="1">
    <source>
        <dbReference type="ARBA" id="ARBA00004240"/>
    </source>
</evidence>
<dbReference type="PANTHER" id="PTHR12053:SF3">
    <property type="entry name" value="CARBOXYPEPTIDASE Q"/>
    <property type="match status" value="1"/>
</dbReference>
<dbReference type="Proteomes" id="UP000662747">
    <property type="component" value="Chromosome"/>
</dbReference>
<evidence type="ECO:0000256" key="11">
    <source>
        <dbReference type="ARBA" id="ARBA00022801"/>
    </source>
</evidence>
<comment type="subunit">
    <text evidence="19">Homodimer. The monomeric form is inactive while the homodimer is active.</text>
</comment>
<evidence type="ECO:0000256" key="12">
    <source>
        <dbReference type="ARBA" id="ARBA00022824"/>
    </source>
</evidence>
<comment type="subcellular location">
    <subcellularLocation>
        <location evidence="1">Endoplasmic reticulum</location>
    </subcellularLocation>
    <subcellularLocation>
        <location evidence="3">Golgi apparatus</location>
    </subcellularLocation>
    <subcellularLocation>
        <location evidence="2">Lysosome</location>
    </subcellularLocation>
    <subcellularLocation>
        <location evidence="4">Secreted</location>
    </subcellularLocation>
</comment>
<keyword evidence="23" id="KW-1185">Reference proteome</keyword>
<dbReference type="InterPro" id="IPR046450">
    <property type="entry name" value="PA_dom_sf"/>
</dbReference>
<evidence type="ECO:0000256" key="17">
    <source>
        <dbReference type="ARBA" id="ARBA00023180"/>
    </source>
</evidence>
<evidence type="ECO:0000256" key="20">
    <source>
        <dbReference type="ARBA" id="ARBA00033328"/>
    </source>
</evidence>
<accession>A0ABX7PC23</accession>
<evidence type="ECO:0000256" key="9">
    <source>
        <dbReference type="ARBA" id="ARBA00022723"/>
    </source>
</evidence>
<feature type="domain" description="Peptidase M28" evidence="21">
    <location>
        <begin position="242"/>
        <end position="430"/>
    </location>
</feature>
<dbReference type="PANTHER" id="PTHR12053">
    <property type="entry name" value="PROTEASE FAMILY M28 PLASMA GLUTAMATE CARBOXYPEPTIDASE-RELATED"/>
    <property type="match status" value="1"/>
</dbReference>
<keyword evidence="6" id="KW-0964">Secreted</keyword>
<evidence type="ECO:0000256" key="8">
    <source>
        <dbReference type="ARBA" id="ARBA00022670"/>
    </source>
</evidence>
<keyword evidence="8" id="KW-0645">Protease</keyword>
<keyword evidence="9" id="KW-0479">Metal-binding</keyword>